<reference evidence="3" key="1">
    <citation type="journal article" date="2021" name="Proc. Natl. Acad. Sci. U.S.A.">
        <title>Three genomes in the algal genus Volvox reveal the fate of a haploid sex-determining region after a transition to homothallism.</title>
        <authorList>
            <person name="Yamamoto K."/>
            <person name="Hamaji T."/>
            <person name="Kawai-Toyooka H."/>
            <person name="Matsuzaki R."/>
            <person name="Takahashi F."/>
            <person name="Nishimura Y."/>
            <person name="Kawachi M."/>
            <person name="Noguchi H."/>
            <person name="Minakuchi Y."/>
            <person name="Umen J.G."/>
            <person name="Toyoda A."/>
            <person name="Nozaki H."/>
        </authorList>
    </citation>
    <scope>NUCLEOTIDE SEQUENCE</scope>
    <source>
        <strain evidence="3">NIES-3780</strain>
    </source>
</reference>
<evidence type="ECO:0000313" key="3">
    <source>
        <dbReference type="EMBL" id="GIL57093.1"/>
    </source>
</evidence>
<dbReference type="PROSITE" id="PS50004">
    <property type="entry name" value="C2"/>
    <property type="match status" value="1"/>
</dbReference>
<dbReference type="InterPro" id="IPR000008">
    <property type="entry name" value="C2_dom"/>
</dbReference>
<evidence type="ECO:0000313" key="4">
    <source>
        <dbReference type="Proteomes" id="UP000747399"/>
    </source>
</evidence>
<evidence type="ECO:0000259" key="2">
    <source>
        <dbReference type="PROSITE" id="PS50004"/>
    </source>
</evidence>
<feature type="non-terminal residue" evidence="3">
    <location>
        <position position="1"/>
    </location>
</feature>
<feature type="compositionally biased region" description="Polar residues" evidence="1">
    <location>
        <begin position="7"/>
        <end position="23"/>
    </location>
</feature>
<accession>A0A8J4BEC4</accession>
<keyword evidence="4" id="KW-1185">Reference proteome</keyword>
<feature type="domain" description="C2" evidence="2">
    <location>
        <begin position="174"/>
        <end position="316"/>
    </location>
</feature>
<organism evidence="3 4">
    <name type="scientific">Volvox africanus</name>
    <dbReference type="NCBI Taxonomy" id="51714"/>
    <lineage>
        <taxon>Eukaryota</taxon>
        <taxon>Viridiplantae</taxon>
        <taxon>Chlorophyta</taxon>
        <taxon>core chlorophytes</taxon>
        <taxon>Chlorophyceae</taxon>
        <taxon>CS clade</taxon>
        <taxon>Chlamydomonadales</taxon>
        <taxon>Volvocaceae</taxon>
        <taxon>Volvox</taxon>
    </lineage>
</organism>
<gene>
    <name evidence="3" type="ORF">Vafri_12373</name>
</gene>
<name>A0A8J4BEC4_9CHLO</name>
<feature type="compositionally biased region" description="Low complexity" evidence="1">
    <location>
        <begin position="24"/>
        <end position="33"/>
    </location>
</feature>
<comment type="caution">
    <text evidence="3">The sequence shown here is derived from an EMBL/GenBank/DDBJ whole genome shotgun (WGS) entry which is preliminary data.</text>
</comment>
<feature type="region of interest" description="Disordered" evidence="1">
    <location>
        <begin position="1"/>
        <end position="38"/>
    </location>
</feature>
<sequence>GGRGANPQPTTTKDQLQTFNHPQGSAAGAASISGSGGATSYDNEDTKLYSHAFHVGDEVGAGMLVLEVSYTKLQSHKAGAGAAATAAQIKATAGDLEHRRRDLSGAAVTASAVVTGVPDPRVAVAQRVIAGSTGDGTDFTNAVVQPSDSAAPVAAATTKAVGSGRVRLEFGALWPGGPSRAVHRFVATDEKAVLTVRVLQLRLLAGGSNRGVAGGVRPFLELVMTDSSGRVLATRRTSVRHNVGLVTGWAEEPQELSGAEAGGELVLRLWDETSGWEAMARIVRAEDEPLSDQLLGQVRVPLMAVATAARLRRRWLLQPAGSRTALGAAEVEMQLEWLPLT</sequence>
<dbReference type="AlphaFoldDB" id="A0A8J4BEC4"/>
<proteinExistence type="predicted"/>
<dbReference type="Proteomes" id="UP000747399">
    <property type="component" value="Unassembled WGS sequence"/>
</dbReference>
<dbReference type="EMBL" id="BNCO01000026">
    <property type="protein sequence ID" value="GIL57093.1"/>
    <property type="molecule type" value="Genomic_DNA"/>
</dbReference>
<evidence type="ECO:0000256" key="1">
    <source>
        <dbReference type="SAM" id="MobiDB-lite"/>
    </source>
</evidence>
<protein>
    <recommendedName>
        <fullName evidence="2">C2 domain-containing protein</fullName>
    </recommendedName>
</protein>